<dbReference type="SUPFAM" id="SSF51161">
    <property type="entry name" value="Trimeric LpxA-like enzymes"/>
    <property type="match status" value="1"/>
</dbReference>
<gene>
    <name evidence="2" type="ordered locus">DaAHT2_0857</name>
</gene>
<dbReference type="SUPFAM" id="SSF53448">
    <property type="entry name" value="Nucleotide-diphospho-sugar transferases"/>
    <property type="match status" value="1"/>
</dbReference>
<dbReference type="Gene3D" id="3.90.550.10">
    <property type="entry name" value="Spore Coat Polysaccharide Biosynthesis Protein SpsA, Chain A"/>
    <property type="match status" value="1"/>
</dbReference>
<dbReference type="InterPro" id="IPR005835">
    <property type="entry name" value="NTP_transferase_dom"/>
</dbReference>
<keyword evidence="3" id="KW-1185">Reference proteome</keyword>
<feature type="domain" description="Nucleotidyl transferase" evidence="1">
    <location>
        <begin position="3"/>
        <end position="227"/>
    </location>
</feature>
<dbReference type="STRING" id="589865.DaAHT2_0857"/>
<dbReference type="Proteomes" id="UP000001508">
    <property type="component" value="Chromosome"/>
</dbReference>
<dbReference type="InterPro" id="IPR050486">
    <property type="entry name" value="Mannose-1P_guanyltransferase"/>
</dbReference>
<proteinExistence type="predicted"/>
<dbReference type="PANTHER" id="PTHR22572">
    <property type="entry name" value="SUGAR-1-PHOSPHATE GUANYL TRANSFERASE"/>
    <property type="match status" value="1"/>
</dbReference>
<reference evidence="3" key="1">
    <citation type="submission" date="2010-02" db="EMBL/GenBank/DDBJ databases">
        <title>Complete sequence of Desulfurivibrio alkaliphilus AHT2.</title>
        <authorList>
            <consortium name="US DOE Joint Genome Institute"/>
            <person name="Pitluck S."/>
            <person name="Chertkov O."/>
            <person name="Detter J.C."/>
            <person name="Han C."/>
            <person name="Tapia R."/>
            <person name="Larimer F."/>
            <person name="Land M."/>
            <person name="Hauser L."/>
            <person name="Kyrpides N."/>
            <person name="Mikhailova N."/>
            <person name="Sorokin D.Y."/>
            <person name="Muyzer G."/>
            <person name="Woyke T."/>
        </authorList>
    </citation>
    <scope>NUCLEOTIDE SEQUENCE [LARGE SCALE GENOMIC DNA]</scope>
    <source>
        <strain evidence="3">DSM 19089 / UNIQEM U267 / AHT2</strain>
    </source>
</reference>
<evidence type="ECO:0000313" key="2">
    <source>
        <dbReference type="EMBL" id="ADH85561.1"/>
    </source>
</evidence>
<dbReference type="InterPro" id="IPR011004">
    <property type="entry name" value="Trimer_LpxA-like_sf"/>
</dbReference>
<dbReference type="Pfam" id="PF00483">
    <property type="entry name" value="NTP_transferase"/>
    <property type="match status" value="1"/>
</dbReference>
<dbReference type="KEGG" id="dak:DaAHT2_0857"/>
<sequence length="294" mass="32536">MQAMILAAGLGTRLRPHTLLRPKPLFPVLDQPLLLRIIDDLRRAGCRRIVVNAFHLRQQIASLLTGAGDIEIQLEEMELGTGGGLRLARSRFGAQSVLVVNGDLFHNLDYRLIMEHHRQAGNDATLVLHDRPPHNKVLTDGDRNILSFTVEAAGSVVAGGNQPLAFTGIQVIEPALLELIPAQGFYHSIDWYRQLIELGHRVRGLTVSGHCWSDIGTPEEYLQLHGRLLNARAERQTPFWLGPGVVLGREVCFSDWVAVGRRAMLGDKVQLRRCVVWDGATVPAGTVAEDAILW</sequence>
<keyword evidence="2" id="KW-0808">Transferase</keyword>
<accession>D6Z1Y6</accession>
<dbReference type="EMBL" id="CP001940">
    <property type="protein sequence ID" value="ADH85561.1"/>
    <property type="molecule type" value="Genomic_DNA"/>
</dbReference>
<dbReference type="GO" id="GO:0016740">
    <property type="term" value="F:transferase activity"/>
    <property type="evidence" value="ECO:0007669"/>
    <property type="project" value="UniProtKB-KW"/>
</dbReference>
<dbReference type="InterPro" id="IPR029044">
    <property type="entry name" value="Nucleotide-diphossugar_trans"/>
</dbReference>
<name>D6Z1Y6_DESAT</name>
<dbReference type="CDD" id="cd06422">
    <property type="entry name" value="NTP_transferase_like_1"/>
    <property type="match status" value="1"/>
</dbReference>
<dbReference type="OrthoDB" id="9809275at2"/>
<dbReference type="eggNOG" id="COG1208">
    <property type="taxonomic scope" value="Bacteria"/>
</dbReference>
<dbReference type="AlphaFoldDB" id="D6Z1Y6"/>
<dbReference type="RefSeq" id="WP_013163091.1">
    <property type="nucleotide sequence ID" value="NC_014216.1"/>
</dbReference>
<evidence type="ECO:0000313" key="3">
    <source>
        <dbReference type="Proteomes" id="UP000001508"/>
    </source>
</evidence>
<organism evidence="2 3">
    <name type="scientific">Desulfurivibrio alkaliphilus (strain DSM 19089 / UNIQEM U267 / AHT2)</name>
    <dbReference type="NCBI Taxonomy" id="589865"/>
    <lineage>
        <taxon>Bacteria</taxon>
        <taxon>Pseudomonadati</taxon>
        <taxon>Thermodesulfobacteriota</taxon>
        <taxon>Desulfobulbia</taxon>
        <taxon>Desulfobulbales</taxon>
        <taxon>Desulfobulbaceae</taxon>
        <taxon>Desulfurivibrio</taxon>
    </lineage>
</organism>
<dbReference type="HOGENOM" id="CLU_029499_2_1_7"/>
<protein>
    <submittedName>
        <fullName evidence="2">Nucleotidyl transferase</fullName>
    </submittedName>
</protein>
<evidence type="ECO:0000259" key="1">
    <source>
        <dbReference type="Pfam" id="PF00483"/>
    </source>
</evidence>
<dbReference type="InParanoid" id="D6Z1Y6"/>